<feature type="transmembrane region" description="Helical" evidence="1">
    <location>
        <begin position="142"/>
        <end position="170"/>
    </location>
</feature>
<keyword evidence="1" id="KW-1133">Transmembrane helix</keyword>
<feature type="transmembrane region" description="Helical" evidence="1">
    <location>
        <begin position="6"/>
        <end position="26"/>
    </location>
</feature>
<protein>
    <submittedName>
        <fullName evidence="2">9779_t:CDS:1</fullName>
    </submittedName>
</protein>
<evidence type="ECO:0000256" key="1">
    <source>
        <dbReference type="SAM" id="Phobius"/>
    </source>
</evidence>
<gene>
    <name evidence="2" type="ORF">AGERDE_LOCUS7682</name>
</gene>
<name>A0A9N9FZU9_9GLOM</name>
<dbReference type="AlphaFoldDB" id="A0A9N9FZU9"/>
<proteinExistence type="predicted"/>
<feature type="transmembrane region" description="Helical" evidence="1">
    <location>
        <begin position="78"/>
        <end position="97"/>
    </location>
</feature>
<sequence length="176" mass="20918">METPQLSWFVSLFWYTTITEVYFGVFPGWNYRDSLHCFYVSFVEKKDFRYRKWPTSLRLEYCKRKDIQVLHKNYQRQLWLIHASLVTALLWTTLYWMHAGVFQEIYSATGLHNEKTWRPFNVLLLVLIPFAAKGVRDESSFLLIIASLASLGQCLFTVQAVWTWCIPLYIDVKEGI</sequence>
<evidence type="ECO:0000313" key="2">
    <source>
        <dbReference type="EMBL" id="CAG8571939.1"/>
    </source>
</evidence>
<organism evidence="2 3">
    <name type="scientific">Ambispora gerdemannii</name>
    <dbReference type="NCBI Taxonomy" id="144530"/>
    <lineage>
        <taxon>Eukaryota</taxon>
        <taxon>Fungi</taxon>
        <taxon>Fungi incertae sedis</taxon>
        <taxon>Mucoromycota</taxon>
        <taxon>Glomeromycotina</taxon>
        <taxon>Glomeromycetes</taxon>
        <taxon>Archaeosporales</taxon>
        <taxon>Ambisporaceae</taxon>
        <taxon>Ambispora</taxon>
    </lineage>
</organism>
<keyword evidence="1" id="KW-0472">Membrane</keyword>
<comment type="caution">
    <text evidence="2">The sequence shown here is derived from an EMBL/GenBank/DDBJ whole genome shotgun (WGS) entry which is preliminary data.</text>
</comment>
<dbReference type="EMBL" id="CAJVPL010001453">
    <property type="protein sequence ID" value="CAG8571939.1"/>
    <property type="molecule type" value="Genomic_DNA"/>
</dbReference>
<dbReference type="Proteomes" id="UP000789831">
    <property type="component" value="Unassembled WGS sequence"/>
</dbReference>
<reference evidence="2" key="1">
    <citation type="submission" date="2021-06" db="EMBL/GenBank/DDBJ databases">
        <authorList>
            <person name="Kallberg Y."/>
            <person name="Tangrot J."/>
            <person name="Rosling A."/>
        </authorList>
    </citation>
    <scope>NUCLEOTIDE SEQUENCE</scope>
    <source>
        <strain evidence="2">MT106</strain>
    </source>
</reference>
<keyword evidence="3" id="KW-1185">Reference proteome</keyword>
<evidence type="ECO:0000313" key="3">
    <source>
        <dbReference type="Proteomes" id="UP000789831"/>
    </source>
</evidence>
<accession>A0A9N9FZU9</accession>
<keyword evidence="1" id="KW-0812">Transmembrane</keyword>